<name>A0A6J7VY35_9ZZZZ</name>
<dbReference type="SUPFAM" id="SSF161098">
    <property type="entry name" value="MetI-like"/>
    <property type="match status" value="1"/>
</dbReference>
<dbReference type="GO" id="GO:0005886">
    <property type="term" value="C:plasma membrane"/>
    <property type="evidence" value="ECO:0007669"/>
    <property type="project" value="UniProtKB-SubCell"/>
</dbReference>
<evidence type="ECO:0000256" key="5">
    <source>
        <dbReference type="ARBA" id="ARBA00022989"/>
    </source>
</evidence>
<proteinExistence type="predicted"/>
<accession>A0A6J7VY35</accession>
<evidence type="ECO:0000313" key="9">
    <source>
        <dbReference type="EMBL" id="CAB5136553.1"/>
    </source>
</evidence>
<dbReference type="Pfam" id="PF00528">
    <property type="entry name" value="BPD_transp_1"/>
    <property type="match status" value="1"/>
</dbReference>
<feature type="domain" description="ABC transmembrane type-1" evidence="8">
    <location>
        <begin position="1"/>
        <end position="86"/>
    </location>
</feature>
<dbReference type="PROSITE" id="PS50928">
    <property type="entry name" value="ABC_TM1"/>
    <property type="match status" value="1"/>
</dbReference>
<keyword evidence="4 7" id="KW-0812">Transmembrane</keyword>
<keyword evidence="6 7" id="KW-0472">Membrane</keyword>
<dbReference type="EMBL" id="CAFBRX010000247">
    <property type="protein sequence ID" value="CAB5136553.1"/>
    <property type="molecule type" value="Genomic_DNA"/>
</dbReference>
<reference evidence="9" key="1">
    <citation type="submission" date="2020-05" db="EMBL/GenBank/DDBJ databases">
        <authorList>
            <person name="Chiriac C."/>
            <person name="Salcher M."/>
            <person name="Ghai R."/>
            <person name="Kavagutti S V."/>
        </authorList>
    </citation>
    <scope>NUCLEOTIDE SEQUENCE</scope>
</reference>
<keyword evidence="5 7" id="KW-1133">Transmembrane helix</keyword>
<evidence type="ECO:0000256" key="4">
    <source>
        <dbReference type="ARBA" id="ARBA00022692"/>
    </source>
</evidence>
<sequence>MARAKGLSRSRVIFRHAIRPSMFSFITVVGLNTGGLIGGAVVAESVFRVPGIGLQLVESVLREDFPVVLAIVVLIALAFVIINVLVDILYSIIDPRVRR</sequence>
<keyword evidence="2" id="KW-0813">Transport</keyword>
<evidence type="ECO:0000256" key="7">
    <source>
        <dbReference type="SAM" id="Phobius"/>
    </source>
</evidence>
<dbReference type="AlphaFoldDB" id="A0A6J7VY35"/>
<dbReference type="InterPro" id="IPR035906">
    <property type="entry name" value="MetI-like_sf"/>
</dbReference>
<feature type="transmembrane region" description="Helical" evidence="7">
    <location>
        <begin position="67"/>
        <end position="93"/>
    </location>
</feature>
<keyword evidence="3" id="KW-1003">Cell membrane</keyword>
<dbReference type="Gene3D" id="1.10.3720.10">
    <property type="entry name" value="MetI-like"/>
    <property type="match status" value="1"/>
</dbReference>
<organism evidence="9">
    <name type="scientific">freshwater metagenome</name>
    <dbReference type="NCBI Taxonomy" id="449393"/>
    <lineage>
        <taxon>unclassified sequences</taxon>
        <taxon>metagenomes</taxon>
        <taxon>ecological metagenomes</taxon>
    </lineage>
</organism>
<comment type="subcellular location">
    <subcellularLocation>
        <location evidence="1">Cell membrane</location>
        <topology evidence="1">Multi-pass membrane protein</topology>
    </subcellularLocation>
</comment>
<evidence type="ECO:0000256" key="2">
    <source>
        <dbReference type="ARBA" id="ARBA00022448"/>
    </source>
</evidence>
<feature type="transmembrane region" description="Helical" evidence="7">
    <location>
        <begin position="21"/>
        <end position="47"/>
    </location>
</feature>
<dbReference type="CDD" id="cd06261">
    <property type="entry name" value="TM_PBP2"/>
    <property type="match status" value="1"/>
</dbReference>
<dbReference type="PANTHER" id="PTHR43163">
    <property type="entry name" value="DIPEPTIDE TRANSPORT SYSTEM PERMEASE PROTEIN DPPB-RELATED"/>
    <property type="match status" value="1"/>
</dbReference>
<gene>
    <name evidence="9" type="ORF">UFOPK4422_01669</name>
</gene>
<evidence type="ECO:0000256" key="6">
    <source>
        <dbReference type="ARBA" id="ARBA00023136"/>
    </source>
</evidence>
<protein>
    <submittedName>
        <fullName evidence="9">Unannotated protein</fullName>
    </submittedName>
</protein>
<dbReference type="GO" id="GO:0071916">
    <property type="term" value="F:dipeptide transmembrane transporter activity"/>
    <property type="evidence" value="ECO:0007669"/>
    <property type="project" value="TreeGrafter"/>
</dbReference>
<evidence type="ECO:0000256" key="1">
    <source>
        <dbReference type="ARBA" id="ARBA00004651"/>
    </source>
</evidence>
<dbReference type="PANTHER" id="PTHR43163:SF6">
    <property type="entry name" value="DIPEPTIDE TRANSPORT SYSTEM PERMEASE PROTEIN DPPB-RELATED"/>
    <property type="match status" value="1"/>
</dbReference>
<evidence type="ECO:0000259" key="8">
    <source>
        <dbReference type="PROSITE" id="PS50928"/>
    </source>
</evidence>
<dbReference type="InterPro" id="IPR000515">
    <property type="entry name" value="MetI-like"/>
</dbReference>
<evidence type="ECO:0000256" key="3">
    <source>
        <dbReference type="ARBA" id="ARBA00022475"/>
    </source>
</evidence>